<protein>
    <recommendedName>
        <fullName evidence="2">Peptidase C14 caspase domain-containing protein</fullName>
    </recommendedName>
</protein>
<dbReference type="PROSITE" id="PS00018">
    <property type="entry name" value="EF_HAND_1"/>
    <property type="match status" value="1"/>
</dbReference>
<dbReference type="Proteomes" id="UP000011744">
    <property type="component" value="Unassembled WGS sequence"/>
</dbReference>
<dbReference type="PATRIC" id="fig|1244869.3.peg.4351"/>
<reference evidence="3 4" key="1">
    <citation type="journal article" date="2014" name="Genome Announc.">
        <title>Draft Genome Sequence of Magnetospirillum sp. Strain SO-1, a Freshwater Magnetotactic Bacterium Isolated from the Ol'khovka River, Russia.</title>
        <authorList>
            <person name="Grouzdev D.S."/>
            <person name="Dziuba M.V."/>
            <person name="Sukhacheva M.S."/>
            <person name="Mardanov A.V."/>
            <person name="Beletskiy A.V."/>
            <person name="Kuznetsov B.B."/>
            <person name="Skryabin K.G."/>
        </authorList>
    </citation>
    <scope>NUCLEOTIDE SEQUENCE [LARGE SCALE GENOMIC DNA]</scope>
    <source>
        <strain evidence="3 4">SO-1</strain>
    </source>
</reference>
<dbReference type="InterPro" id="IPR018247">
    <property type="entry name" value="EF_Hand_1_Ca_BS"/>
</dbReference>
<dbReference type="GO" id="GO:0006508">
    <property type="term" value="P:proteolysis"/>
    <property type="evidence" value="ECO:0007669"/>
    <property type="project" value="InterPro"/>
</dbReference>
<evidence type="ECO:0000256" key="1">
    <source>
        <dbReference type="SAM" id="SignalP"/>
    </source>
</evidence>
<dbReference type="AlphaFoldDB" id="M3A4C6"/>
<evidence type="ECO:0000313" key="3">
    <source>
        <dbReference type="EMBL" id="EME67703.1"/>
    </source>
</evidence>
<evidence type="ECO:0000313" key="4">
    <source>
        <dbReference type="Proteomes" id="UP000011744"/>
    </source>
</evidence>
<dbReference type="GO" id="GO:0004197">
    <property type="term" value="F:cysteine-type endopeptidase activity"/>
    <property type="evidence" value="ECO:0007669"/>
    <property type="project" value="InterPro"/>
</dbReference>
<feature type="domain" description="Peptidase C14 caspase" evidence="2">
    <location>
        <begin position="261"/>
        <end position="494"/>
    </location>
</feature>
<feature type="signal peptide" evidence="1">
    <location>
        <begin position="1"/>
        <end position="28"/>
    </location>
</feature>
<organism evidence="3 4">
    <name type="scientific">Paramagnetospirillum caucaseum</name>
    <dbReference type="NCBI Taxonomy" id="1244869"/>
    <lineage>
        <taxon>Bacteria</taxon>
        <taxon>Pseudomonadati</taxon>
        <taxon>Pseudomonadota</taxon>
        <taxon>Alphaproteobacteria</taxon>
        <taxon>Rhodospirillales</taxon>
        <taxon>Magnetospirillaceae</taxon>
        <taxon>Paramagnetospirillum</taxon>
    </lineage>
</organism>
<accession>M3A4C6</accession>
<gene>
    <name evidence="3" type="ORF">H261_22158</name>
</gene>
<dbReference type="InterPro" id="IPR011600">
    <property type="entry name" value="Pept_C14_caspase"/>
</dbReference>
<feature type="chain" id="PRO_5004031344" description="Peptidase C14 caspase domain-containing protein" evidence="1">
    <location>
        <begin position="29"/>
        <end position="504"/>
    </location>
</feature>
<proteinExistence type="predicted"/>
<dbReference type="STRING" id="1244869.H261_22158"/>
<comment type="caution">
    <text evidence="3">The sequence shown here is derived from an EMBL/GenBank/DDBJ whole genome shotgun (WGS) entry which is preliminary data.</text>
</comment>
<evidence type="ECO:0000259" key="2">
    <source>
        <dbReference type="Pfam" id="PF00656"/>
    </source>
</evidence>
<dbReference type="EMBL" id="AONQ01000114">
    <property type="protein sequence ID" value="EME67703.1"/>
    <property type="molecule type" value="Genomic_DNA"/>
</dbReference>
<name>M3A4C6_9PROT</name>
<sequence>MISVSTRSVARALAIVAALGVAACSYNAVPLASGGTNFYTTADDKISGKFLFAVDATSLTKMRVEDASKGYICGAHKVPVDAEAPFRSSVQQTMPLVFEESEMVAVSPGTESMRRDGVAGFVLVKVDGFQASVGYAKKFFGVDANAMVDLNVGISVVTPEGKILSSSVNATRSKITDGGFFCEGGSDATAQATSLAIREAMERVAERLSGSQKVRDAGKVAVATGSSSAPVSYHTRLSEAQQALAPLLPRRLIGAKRNGDLALIVGIDRYGRLPRADFAENDAARFAEYAVNALGVDPSKVKLLRGDQATRNDVVKALATWAKAEMMQGGSTVHVFFSGHGLASSDGKDVFLMPFDGDPTVLKESGIRREEIIARLSEAGAKDVVMVLDTCFSGGTRTGQTLMAYARPIAISPTAGAFPRNATVLSAASGAQLSSGLPGAKHGALSYFVMKGLEGEADANGDRRITAAELHAYVKDRVSKEAVRQGRDQIPELSGDGGKVLVEW</sequence>
<dbReference type="InterPro" id="IPR029030">
    <property type="entry name" value="Caspase-like_dom_sf"/>
</dbReference>
<dbReference type="Gene3D" id="3.40.50.1460">
    <property type="match status" value="1"/>
</dbReference>
<dbReference type="Pfam" id="PF00656">
    <property type="entry name" value="Peptidase_C14"/>
    <property type="match status" value="1"/>
</dbReference>
<keyword evidence="1" id="KW-0732">Signal</keyword>
<dbReference type="SUPFAM" id="SSF52129">
    <property type="entry name" value="Caspase-like"/>
    <property type="match status" value="1"/>
</dbReference>
<dbReference type="PROSITE" id="PS51257">
    <property type="entry name" value="PROKAR_LIPOPROTEIN"/>
    <property type="match status" value="1"/>
</dbReference>
<keyword evidence="4" id="KW-1185">Reference proteome</keyword>
<dbReference type="eggNOG" id="COG4249">
    <property type="taxonomic scope" value="Bacteria"/>
</dbReference>